<dbReference type="InterPro" id="IPR033900">
    <property type="entry name" value="Gram_neg_porin_domain"/>
</dbReference>
<evidence type="ECO:0000256" key="6">
    <source>
        <dbReference type="ARBA" id="ARBA00022729"/>
    </source>
</evidence>
<gene>
    <name evidence="13" type="ORF">PRZ01_16265</name>
</gene>
<dbReference type="PANTHER" id="PTHR34501:SF9">
    <property type="entry name" value="MAJOR OUTER MEMBRANE PROTEIN P.IA"/>
    <property type="match status" value="1"/>
</dbReference>
<evidence type="ECO:0000259" key="12">
    <source>
        <dbReference type="Pfam" id="PF13609"/>
    </source>
</evidence>
<evidence type="ECO:0000256" key="8">
    <source>
        <dbReference type="ARBA" id="ARBA00023114"/>
    </source>
</evidence>
<evidence type="ECO:0000256" key="9">
    <source>
        <dbReference type="ARBA" id="ARBA00023136"/>
    </source>
</evidence>
<comment type="subunit">
    <text evidence="2">Homotrimer.</text>
</comment>
<name>A0ABT5KWF1_9BURK</name>
<comment type="caution">
    <text evidence="13">The sequence shown here is derived from an EMBL/GenBank/DDBJ whole genome shotgun (WGS) entry which is preliminary data.</text>
</comment>
<dbReference type="InterPro" id="IPR002299">
    <property type="entry name" value="Porin_Neis"/>
</dbReference>
<dbReference type="SUPFAM" id="SSF56935">
    <property type="entry name" value="Porins"/>
    <property type="match status" value="1"/>
</dbReference>
<evidence type="ECO:0000256" key="10">
    <source>
        <dbReference type="ARBA" id="ARBA00023237"/>
    </source>
</evidence>
<dbReference type="InterPro" id="IPR023614">
    <property type="entry name" value="Porin_dom_sf"/>
</dbReference>
<evidence type="ECO:0000256" key="4">
    <source>
        <dbReference type="ARBA" id="ARBA00022452"/>
    </source>
</evidence>
<evidence type="ECO:0000256" key="1">
    <source>
        <dbReference type="ARBA" id="ARBA00004571"/>
    </source>
</evidence>
<dbReference type="CDD" id="cd00342">
    <property type="entry name" value="gram_neg_porins"/>
    <property type="match status" value="1"/>
</dbReference>
<sequence length="341" mass="35077">MHCKKIPLVLSILLAPLASFADSSVAVYGMVDLFGQYGHGGGGNQFALQSGGLNGSRLGFKGAEDLGQGLKTVFQLEMGINADTGTQGQGGLAFGRQAYAGLASSTAGTLTLGRQHTPTYLLVDNFDALGTAAGSPFASGVASVNLRKNNAVVYATPTWGGFSASAMLALGEKGATSQGNHYALSAQYVGGAFSVGVSGSQTRRDSADQRDETFAVMVAAYDFGVVRLSGGMQAIQNFGGLDAVDRTEAFLGANIPLSSRDTLSAGVASSRTRHLEGSRASQWSLVYSHDLSQRTRVYAVVSSIQNGSLTGYSTDGATGAGPHTGLGQDVTALQLGVRHSF</sequence>
<feature type="chain" id="PRO_5046075938" evidence="11">
    <location>
        <begin position="22"/>
        <end position="341"/>
    </location>
</feature>
<proteinExistence type="predicted"/>
<protein>
    <submittedName>
        <fullName evidence="13">Porin</fullName>
    </submittedName>
</protein>
<dbReference type="RefSeq" id="WP_273597858.1">
    <property type="nucleotide sequence ID" value="NZ_JAQQXS010000015.1"/>
</dbReference>
<dbReference type="EMBL" id="JAQQXS010000015">
    <property type="protein sequence ID" value="MDC8786745.1"/>
    <property type="molecule type" value="Genomic_DNA"/>
</dbReference>
<keyword evidence="7" id="KW-0406">Ion transport</keyword>
<dbReference type="Pfam" id="PF13609">
    <property type="entry name" value="Porin_4"/>
    <property type="match status" value="1"/>
</dbReference>
<dbReference type="Proteomes" id="UP001219862">
    <property type="component" value="Unassembled WGS sequence"/>
</dbReference>
<dbReference type="InterPro" id="IPR050298">
    <property type="entry name" value="Gram-neg_bact_OMP"/>
</dbReference>
<feature type="signal peptide" evidence="11">
    <location>
        <begin position="1"/>
        <end position="21"/>
    </location>
</feature>
<keyword evidence="5" id="KW-0812">Transmembrane</keyword>
<accession>A0ABT5KWF1</accession>
<dbReference type="PRINTS" id="PR00184">
    <property type="entry name" value="NEISSPPORIN"/>
</dbReference>
<keyword evidence="14" id="KW-1185">Reference proteome</keyword>
<keyword evidence="3" id="KW-0813">Transport</keyword>
<keyword evidence="4" id="KW-1134">Transmembrane beta strand</keyword>
<comment type="subcellular location">
    <subcellularLocation>
        <location evidence="1">Cell outer membrane</location>
        <topology evidence="1">Multi-pass membrane protein</topology>
    </subcellularLocation>
</comment>
<reference evidence="13 14" key="1">
    <citation type="submission" date="2022-10" db="EMBL/GenBank/DDBJ databases">
        <title>paucibacter sp. hw8 Genome sequencing.</title>
        <authorList>
            <person name="Park S."/>
        </authorList>
    </citation>
    <scope>NUCLEOTIDE SEQUENCE [LARGE SCALE GENOMIC DNA]</scope>
    <source>
        <strain evidence="14">hw8</strain>
    </source>
</reference>
<evidence type="ECO:0000313" key="14">
    <source>
        <dbReference type="Proteomes" id="UP001219862"/>
    </source>
</evidence>
<evidence type="ECO:0000313" key="13">
    <source>
        <dbReference type="EMBL" id="MDC8786745.1"/>
    </source>
</evidence>
<evidence type="ECO:0000256" key="5">
    <source>
        <dbReference type="ARBA" id="ARBA00022692"/>
    </source>
</evidence>
<dbReference type="PANTHER" id="PTHR34501">
    <property type="entry name" value="PROTEIN YDDL-RELATED"/>
    <property type="match status" value="1"/>
</dbReference>
<keyword evidence="6 11" id="KW-0732">Signal</keyword>
<evidence type="ECO:0000256" key="11">
    <source>
        <dbReference type="SAM" id="SignalP"/>
    </source>
</evidence>
<dbReference type="Gene3D" id="2.40.160.10">
    <property type="entry name" value="Porin"/>
    <property type="match status" value="1"/>
</dbReference>
<evidence type="ECO:0000256" key="7">
    <source>
        <dbReference type="ARBA" id="ARBA00023065"/>
    </source>
</evidence>
<evidence type="ECO:0000256" key="3">
    <source>
        <dbReference type="ARBA" id="ARBA00022448"/>
    </source>
</evidence>
<keyword evidence="8" id="KW-0626">Porin</keyword>
<feature type="domain" description="Porin" evidence="12">
    <location>
        <begin position="12"/>
        <end position="306"/>
    </location>
</feature>
<keyword evidence="9" id="KW-0472">Membrane</keyword>
<organism evidence="13 14">
    <name type="scientific">Roseateles koreensis</name>
    <dbReference type="NCBI Taxonomy" id="2987526"/>
    <lineage>
        <taxon>Bacteria</taxon>
        <taxon>Pseudomonadati</taxon>
        <taxon>Pseudomonadota</taxon>
        <taxon>Betaproteobacteria</taxon>
        <taxon>Burkholderiales</taxon>
        <taxon>Sphaerotilaceae</taxon>
        <taxon>Roseateles</taxon>
    </lineage>
</organism>
<keyword evidence="10" id="KW-0998">Cell outer membrane</keyword>
<evidence type="ECO:0000256" key="2">
    <source>
        <dbReference type="ARBA" id="ARBA00011233"/>
    </source>
</evidence>